<dbReference type="EMBL" id="MZMV01000002">
    <property type="protein sequence ID" value="OWV12832.1"/>
    <property type="molecule type" value="Genomic_DNA"/>
</dbReference>
<evidence type="ECO:0008006" key="4">
    <source>
        <dbReference type="Google" id="ProtNLM"/>
    </source>
</evidence>
<keyword evidence="3" id="KW-1185">Reference proteome</keyword>
<dbReference type="OrthoDB" id="3688891at2"/>
<proteinExistence type="predicted"/>
<evidence type="ECO:0000313" key="3">
    <source>
        <dbReference type="Proteomes" id="UP000197174"/>
    </source>
</evidence>
<evidence type="ECO:0000313" key="2">
    <source>
        <dbReference type="EMBL" id="OWV12832.1"/>
    </source>
</evidence>
<feature type="region of interest" description="Disordered" evidence="1">
    <location>
        <begin position="149"/>
        <end position="189"/>
    </location>
</feature>
<dbReference type="InterPro" id="IPR021224">
    <property type="entry name" value="DUF2690"/>
</dbReference>
<comment type="caution">
    <text evidence="2">The sequence shown here is derived from an EMBL/GenBank/DDBJ whole genome shotgun (WGS) entry which is preliminary data.</text>
</comment>
<accession>A0A246RT32</accession>
<dbReference type="Pfam" id="PF10901">
    <property type="entry name" value="DUF2690"/>
    <property type="match status" value="1"/>
</dbReference>
<evidence type="ECO:0000256" key="1">
    <source>
        <dbReference type="SAM" id="MobiDB-lite"/>
    </source>
</evidence>
<feature type="region of interest" description="Disordered" evidence="1">
    <location>
        <begin position="91"/>
        <end position="121"/>
    </location>
</feature>
<sequence length="311" mass="32878">MTGRSGRVGEQVSGEARHHQFVADLARLRRAAGQPSLRRMSATAHYSHTALAGVLSGTRLPSLELTLAFVRACGGDEAAWRDRWHREAALDQPAAPAPDGSAGEPPGRSTPEVPQSPPRRTPVPRWALVAAAGVTVLVVGSVVPMLADREPRTDRPAERAVDASGPAPTDAAAGAGTPVPDGADPQEERCQVDAVSAETVPVPDPDPTRPTYGNLTLRYSPRCRAAWPLFVSTERVPTGATIRLAATRPVDGAASRFDYPFMIKSQVYSVFGNVLRTTRGCVSVTVDITAADNRSVLASARTPCVQLGART</sequence>
<reference evidence="2 3" key="1">
    <citation type="submission" date="2017-03" db="EMBL/GenBank/DDBJ databases">
        <title>Whole genome sequence of Micromonospora wenchangensis, isolated from mangrove soil.</title>
        <authorList>
            <person name="Yang H."/>
        </authorList>
    </citation>
    <scope>NUCLEOTIDE SEQUENCE [LARGE SCALE GENOMIC DNA]</scope>
    <source>
        <strain evidence="2 3">CCTCC AA 2012002</strain>
    </source>
</reference>
<name>A0A246RT32_9ACTN</name>
<protein>
    <recommendedName>
        <fullName evidence="4">HTH cro/C1-type domain-containing protein</fullName>
    </recommendedName>
</protein>
<feature type="compositionally biased region" description="Basic and acidic residues" evidence="1">
    <location>
        <begin position="149"/>
        <end position="161"/>
    </location>
</feature>
<dbReference type="AlphaFoldDB" id="A0A246RT32"/>
<dbReference type="RefSeq" id="WP_088641894.1">
    <property type="nucleotide sequence ID" value="NZ_MZMV01000002.1"/>
</dbReference>
<gene>
    <name evidence="2" type="ORF">B5D80_01325</name>
</gene>
<organism evidence="2 3">
    <name type="scientific">Micromonospora wenchangensis</name>
    <dbReference type="NCBI Taxonomy" id="1185415"/>
    <lineage>
        <taxon>Bacteria</taxon>
        <taxon>Bacillati</taxon>
        <taxon>Actinomycetota</taxon>
        <taxon>Actinomycetes</taxon>
        <taxon>Micromonosporales</taxon>
        <taxon>Micromonosporaceae</taxon>
        <taxon>Micromonospora</taxon>
    </lineage>
</organism>
<dbReference type="Proteomes" id="UP000197174">
    <property type="component" value="Unassembled WGS sequence"/>
</dbReference>
<feature type="compositionally biased region" description="Low complexity" evidence="1">
    <location>
        <begin position="162"/>
        <end position="183"/>
    </location>
</feature>